<keyword evidence="2" id="KW-1185">Reference proteome</keyword>
<name>A0A915DGL2_9BILA</name>
<evidence type="ECO:0000256" key="1">
    <source>
        <dbReference type="SAM" id="MobiDB-lite"/>
    </source>
</evidence>
<evidence type="ECO:0000313" key="3">
    <source>
        <dbReference type="WBParaSite" id="jg19317"/>
    </source>
</evidence>
<evidence type="ECO:0000313" key="2">
    <source>
        <dbReference type="Proteomes" id="UP000887574"/>
    </source>
</evidence>
<accession>A0A915DGL2</accession>
<feature type="region of interest" description="Disordered" evidence="1">
    <location>
        <begin position="234"/>
        <end position="299"/>
    </location>
</feature>
<dbReference type="Gene3D" id="3.40.50.11960">
    <property type="match status" value="1"/>
</dbReference>
<dbReference type="Proteomes" id="UP000887574">
    <property type="component" value="Unplaced"/>
</dbReference>
<feature type="compositionally biased region" description="Polar residues" evidence="1">
    <location>
        <begin position="240"/>
        <end position="253"/>
    </location>
</feature>
<dbReference type="AlphaFoldDB" id="A0A915DGL2"/>
<protein>
    <submittedName>
        <fullName evidence="3">Uncharacterized protein</fullName>
    </submittedName>
</protein>
<feature type="compositionally biased region" description="Basic residues" evidence="1">
    <location>
        <begin position="261"/>
        <end position="285"/>
    </location>
</feature>
<proteinExistence type="predicted"/>
<reference evidence="3" key="1">
    <citation type="submission" date="2022-11" db="UniProtKB">
        <authorList>
            <consortium name="WormBaseParasite"/>
        </authorList>
    </citation>
    <scope>IDENTIFICATION</scope>
</reference>
<feature type="compositionally biased region" description="Polar residues" evidence="1">
    <location>
        <begin position="289"/>
        <end position="299"/>
    </location>
</feature>
<organism evidence="2 3">
    <name type="scientific">Ditylenchus dipsaci</name>
    <dbReference type="NCBI Taxonomy" id="166011"/>
    <lineage>
        <taxon>Eukaryota</taxon>
        <taxon>Metazoa</taxon>
        <taxon>Ecdysozoa</taxon>
        <taxon>Nematoda</taxon>
        <taxon>Chromadorea</taxon>
        <taxon>Rhabditida</taxon>
        <taxon>Tylenchina</taxon>
        <taxon>Tylenchomorpha</taxon>
        <taxon>Sphaerularioidea</taxon>
        <taxon>Anguinidae</taxon>
        <taxon>Anguininae</taxon>
        <taxon>Ditylenchus</taxon>
    </lineage>
</organism>
<dbReference type="WBParaSite" id="jg19317">
    <property type="protein sequence ID" value="jg19317"/>
    <property type="gene ID" value="jg19317"/>
</dbReference>
<sequence length="299" mass="34025">MDEAGMCVLINLNQEDHQIVPQILERSNSLEEGTLKPVNGGYLIPLDTKYYTTQMQLQVFNNLQTASQWATDTKKPVFALFIHCHIAQTSAKLLSQVRDVCRQIKTTTKALLIGGNCSAFHSQVSLLQHFCTNEGIEQIELAPNRETMDLLKEYHERWGIDRMWEILESVDWPWAHESDDDELKDPDLPDSDDEAAILEVFDKYNFGFARMLGNNYLGTLNIANLCDESNFNTERDAKESSPTIAANNITHQCSQDDDAKKAKKKKGKKSKNKSPQKMRQMKIRPQHYPLTSTMLTATS</sequence>